<dbReference type="Gene3D" id="2.170.270.10">
    <property type="entry name" value="SET domain"/>
    <property type="match status" value="1"/>
</dbReference>
<evidence type="ECO:0000256" key="2">
    <source>
        <dbReference type="SAM" id="Phobius"/>
    </source>
</evidence>
<sequence>MEKENTRSQQGSSSGAATASELSEIENEKENMFPSAKKARIVSDFAVKPTAAIITEDISNGQEPVPIRVVNETGDGDVLPEDFKYINRWERFEPLHLICFISIADIIFMYTVSNSGHL</sequence>
<feature type="compositionally biased region" description="Low complexity" evidence="1">
    <location>
        <begin position="8"/>
        <end position="20"/>
    </location>
</feature>
<evidence type="ECO:0000313" key="3">
    <source>
        <dbReference type="EMBL" id="CAE0443681.1"/>
    </source>
</evidence>
<keyword evidence="2" id="KW-1133">Transmembrane helix</keyword>
<proteinExistence type="predicted"/>
<gene>
    <name evidence="3" type="ORF">ASTO00021_LOCUS13741</name>
</gene>
<dbReference type="SUPFAM" id="SSF82199">
    <property type="entry name" value="SET domain"/>
    <property type="match status" value="1"/>
</dbReference>
<dbReference type="AlphaFoldDB" id="A0A7S3PLW9"/>
<evidence type="ECO:0000256" key="1">
    <source>
        <dbReference type="SAM" id="MobiDB-lite"/>
    </source>
</evidence>
<feature type="transmembrane region" description="Helical" evidence="2">
    <location>
        <begin position="94"/>
        <end position="112"/>
    </location>
</feature>
<name>A0A7S3PLW9_9STRA</name>
<dbReference type="EMBL" id="HBIN01018006">
    <property type="protein sequence ID" value="CAE0443681.1"/>
    <property type="molecule type" value="Transcribed_RNA"/>
</dbReference>
<keyword evidence="2" id="KW-0472">Membrane</keyword>
<dbReference type="InterPro" id="IPR046341">
    <property type="entry name" value="SET_dom_sf"/>
</dbReference>
<accession>A0A7S3PLW9</accession>
<organism evidence="3">
    <name type="scientific">Aplanochytrium stocchinoi</name>
    <dbReference type="NCBI Taxonomy" id="215587"/>
    <lineage>
        <taxon>Eukaryota</taxon>
        <taxon>Sar</taxon>
        <taxon>Stramenopiles</taxon>
        <taxon>Bigyra</taxon>
        <taxon>Labyrinthulomycetes</taxon>
        <taxon>Thraustochytrida</taxon>
        <taxon>Thraustochytriidae</taxon>
        <taxon>Aplanochytrium</taxon>
    </lineage>
</organism>
<feature type="region of interest" description="Disordered" evidence="1">
    <location>
        <begin position="1"/>
        <end position="33"/>
    </location>
</feature>
<keyword evidence="2" id="KW-0812">Transmembrane</keyword>
<reference evidence="3" key="1">
    <citation type="submission" date="2021-01" db="EMBL/GenBank/DDBJ databases">
        <authorList>
            <person name="Corre E."/>
            <person name="Pelletier E."/>
            <person name="Niang G."/>
            <person name="Scheremetjew M."/>
            <person name="Finn R."/>
            <person name="Kale V."/>
            <person name="Holt S."/>
            <person name="Cochrane G."/>
            <person name="Meng A."/>
            <person name="Brown T."/>
            <person name="Cohen L."/>
        </authorList>
    </citation>
    <scope>NUCLEOTIDE SEQUENCE</scope>
    <source>
        <strain evidence="3">GSBS06</strain>
    </source>
</reference>
<protein>
    <submittedName>
        <fullName evidence="3">Uncharacterized protein</fullName>
    </submittedName>
</protein>